<evidence type="ECO:0000256" key="7">
    <source>
        <dbReference type="ARBA" id="ARBA00023295"/>
    </source>
</evidence>
<keyword evidence="5" id="KW-0136">Cellulose degradation</keyword>
<feature type="chain" id="PRO_5012569068" description="Cellulase" evidence="10">
    <location>
        <begin position="20"/>
        <end position="228"/>
    </location>
</feature>
<dbReference type="GO" id="GO:0008810">
    <property type="term" value="F:cellulase activity"/>
    <property type="evidence" value="ECO:0007669"/>
    <property type="project" value="UniProtKB-EC"/>
</dbReference>
<evidence type="ECO:0000256" key="5">
    <source>
        <dbReference type="ARBA" id="ARBA00023001"/>
    </source>
</evidence>
<dbReference type="GO" id="GO:0030245">
    <property type="term" value="P:cellulose catabolic process"/>
    <property type="evidence" value="ECO:0007669"/>
    <property type="project" value="UniProtKB-KW"/>
</dbReference>
<keyword evidence="8" id="KW-0624">Polysaccharide degradation</keyword>
<comment type="similarity">
    <text evidence="2">Belongs to the glycosyl hydrolase 45 (cellulase K) family.</text>
</comment>
<evidence type="ECO:0000256" key="2">
    <source>
        <dbReference type="ARBA" id="ARBA00007793"/>
    </source>
</evidence>
<keyword evidence="10" id="KW-0732">Signal</keyword>
<dbReference type="EMBL" id="KX943166">
    <property type="protein sequence ID" value="AQA29337.1"/>
    <property type="molecule type" value="Genomic_DNA"/>
</dbReference>
<feature type="signal peptide" evidence="10">
    <location>
        <begin position="1"/>
        <end position="19"/>
    </location>
</feature>
<dbReference type="InterPro" id="IPR052288">
    <property type="entry name" value="GH45_Enzymes"/>
</dbReference>
<dbReference type="PROSITE" id="PS01140">
    <property type="entry name" value="GLYCOSYL_HYDROL_F45"/>
    <property type="match status" value="1"/>
</dbReference>
<dbReference type="PANTHER" id="PTHR39730">
    <property type="entry name" value="ENDOGLUCANASE 1"/>
    <property type="match status" value="1"/>
</dbReference>
<dbReference type="InterPro" id="IPR036908">
    <property type="entry name" value="RlpA-like_sf"/>
</dbReference>
<proteinExistence type="inferred from homology"/>
<dbReference type="PANTHER" id="PTHR39730:SF1">
    <property type="entry name" value="ENDOGLUCANASE 1"/>
    <property type="match status" value="1"/>
</dbReference>
<evidence type="ECO:0000256" key="3">
    <source>
        <dbReference type="ARBA" id="ARBA00012601"/>
    </source>
</evidence>
<evidence type="ECO:0000256" key="9">
    <source>
        <dbReference type="PROSITE-ProRule" id="PRU10069"/>
    </source>
</evidence>
<keyword evidence="7" id="KW-0326">Glycosidase</keyword>
<dbReference type="Gene3D" id="2.40.40.10">
    <property type="entry name" value="RlpA-like domain"/>
    <property type="match status" value="1"/>
</dbReference>
<protein>
    <recommendedName>
        <fullName evidence="3 9">Cellulase</fullName>
        <ecNumber evidence="3 9">3.2.1.4</ecNumber>
    </recommendedName>
</protein>
<dbReference type="InterPro" id="IPR000334">
    <property type="entry name" value="Glyco_hydro_45"/>
</dbReference>
<evidence type="ECO:0000256" key="10">
    <source>
        <dbReference type="SAM" id="SignalP"/>
    </source>
</evidence>
<accession>A0A1P8YXY5</accession>
<evidence type="ECO:0000256" key="1">
    <source>
        <dbReference type="ARBA" id="ARBA00000966"/>
    </source>
</evidence>
<keyword evidence="4" id="KW-0378">Hydrolase</keyword>
<evidence type="ECO:0000256" key="6">
    <source>
        <dbReference type="ARBA" id="ARBA00023277"/>
    </source>
</evidence>
<evidence type="ECO:0000256" key="4">
    <source>
        <dbReference type="ARBA" id="ARBA00022801"/>
    </source>
</evidence>
<feature type="active site" description="Nucleophile" evidence="9">
    <location>
        <position position="32"/>
    </location>
</feature>
<comment type="catalytic activity">
    <reaction evidence="1 9">
        <text>Endohydrolysis of (1-&gt;4)-beta-D-glucosidic linkages in cellulose, lichenin and cereal beta-D-glucans.</text>
        <dbReference type="EC" id="3.2.1.4"/>
    </reaction>
</comment>
<evidence type="ECO:0000256" key="8">
    <source>
        <dbReference type="ARBA" id="ARBA00023326"/>
    </source>
</evidence>
<evidence type="ECO:0000259" key="11">
    <source>
        <dbReference type="PROSITE" id="PS01140"/>
    </source>
</evidence>
<dbReference type="SUPFAM" id="SSF50685">
    <property type="entry name" value="Barwin-like endoglucanases"/>
    <property type="match status" value="1"/>
</dbReference>
<reference evidence="12" key="1">
    <citation type="submission" date="2016-10" db="EMBL/GenBank/DDBJ databases">
        <title>Novel effectors identified in the apoplast of Cladosporium fulvum-infected tomato.</title>
        <authorList>
            <person name="Mesarich C.H."/>
            <person name="de Wit P.J.G.M."/>
        </authorList>
    </citation>
    <scope>NUCLEOTIDE SEQUENCE</scope>
    <source>
        <strain evidence="12">0WU</strain>
    </source>
</reference>
<feature type="domain" description="Glycosyl hydrolases family 45 active site" evidence="11">
    <location>
        <begin position="27"/>
        <end position="38"/>
    </location>
</feature>
<organism evidence="12">
    <name type="scientific">Passalora fulva</name>
    <name type="common">Tomato leaf mold</name>
    <name type="synonym">Cladosporium fulvum</name>
    <dbReference type="NCBI Taxonomy" id="5499"/>
    <lineage>
        <taxon>Eukaryota</taxon>
        <taxon>Fungi</taxon>
        <taxon>Dikarya</taxon>
        <taxon>Ascomycota</taxon>
        <taxon>Pezizomycotina</taxon>
        <taxon>Dothideomycetes</taxon>
        <taxon>Dothideomycetidae</taxon>
        <taxon>Mycosphaerellales</taxon>
        <taxon>Mycosphaerellaceae</taxon>
        <taxon>Fulvia</taxon>
    </lineage>
</organism>
<dbReference type="AlphaFoldDB" id="A0A1P8YXY5"/>
<name>A0A1P8YXY5_PASFU</name>
<dbReference type="EC" id="3.2.1.4" evidence="3 9"/>
<sequence length="228" mass="23501">MHSFTTALLTALTATLASAGTSGSGTTTRYWDCCKGSCAWPGKADVSQPVTTCDKNDQPITDIDAKSGCDGGDAYMCSSQSPWVVSDSLAYGFAAVSAPGGSESSICCACYELTFTSTSIAGKKMIVQATNTGSDVGEGQFDLAMPGGGVGQFNGCDTEWGAPSGGWGQQYGGISSNSCSSFPTALQPGCNFRFGDWFEGADNPTVDYKQVTCPTELTAKTGCVRTDD</sequence>
<evidence type="ECO:0000313" key="12">
    <source>
        <dbReference type="EMBL" id="AQA29337.1"/>
    </source>
</evidence>
<dbReference type="Pfam" id="PF02015">
    <property type="entry name" value="Glyco_hydro_45"/>
    <property type="match status" value="1"/>
</dbReference>
<keyword evidence="6" id="KW-0119">Carbohydrate metabolism</keyword>